<name>A0A1H2S9U9_9PSEU</name>
<accession>A0A1H2S9U9</accession>
<dbReference type="Proteomes" id="UP000199529">
    <property type="component" value="Unassembled WGS sequence"/>
</dbReference>
<proteinExistence type="predicted"/>
<gene>
    <name evidence="1" type="ORF">SAMN05216215_1002149</name>
</gene>
<sequence length="213" mass="22855">MTGMPGRAWTEDELRACSTTQLRSPLGLAASMGRLAQRSVDTLGWAGSVLPPVKLLGRQIITTAELLPDAHAERLCFGSGPVLDRAEIATWVWPEMDGRVPPPAARVTGVLAPARHWRSALTAAVPFARFASAAIVVPRNVAVAPDFASTCLIRARQFGIAVLSADGDDVQVELDGRCFDDAPPVEHTAVSRWVNEVVYQQLLATEAPAPSRR</sequence>
<keyword evidence="2" id="KW-1185">Reference proteome</keyword>
<reference evidence="2" key="1">
    <citation type="submission" date="2016-10" db="EMBL/GenBank/DDBJ databases">
        <authorList>
            <person name="Varghese N."/>
            <person name="Submissions S."/>
        </authorList>
    </citation>
    <scope>NUCLEOTIDE SEQUENCE [LARGE SCALE GENOMIC DNA]</scope>
    <source>
        <strain evidence="2">CGMCC 4.3530</strain>
    </source>
</reference>
<dbReference type="STRING" id="418495.SAMN05216215_1002149"/>
<evidence type="ECO:0000313" key="1">
    <source>
        <dbReference type="EMBL" id="SDW28356.1"/>
    </source>
</evidence>
<dbReference type="EMBL" id="FNOK01000002">
    <property type="protein sequence ID" value="SDW28356.1"/>
    <property type="molecule type" value="Genomic_DNA"/>
</dbReference>
<dbReference type="AlphaFoldDB" id="A0A1H2S9U9"/>
<protein>
    <submittedName>
        <fullName evidence="1">Uncharacterized protein</fullName>
    </submittedName>
</protein>
<evidence type="ECO:0000313" key="2">
    <source>
        <dbReference type="Proteomes" id="UP000199529"/>
    </source>
</evidence>
<organism evidence="1 2">
    <name type="scientific">Saccharopolyspora shandongensis</name>
    <dbReference type="NCBI Taxonomy" id="418495"/>
    <lineage>
        <taxon>Bacteria</taxon>
        <taxon>Bacillati</taxon>
        <taxon>Actinomycetota</taxon>
        <taxon>Actinomycetes</taxon>
        <taxon>Pseudonocardiales</taxon>
        <taxon>Pseudonocardiaceae</taxon>
        <taxon>Saccharopolyspora</taxon>
    </lineage>
</organism>
<dbReference type="OrthoDB" id="3677403at2"/>